<dbReference type="EMBL" id="CBTN010000001">
    <property type="protein sequence ID" value="CDH48502.1"/>
    <property type="molecule type" value="Genomic_DNA"/>
</dbReference>
<organism evidence="1 2">
    <name type="scientific">Lichtheimia corymbifera JMRC:FSU:9682</name>
    <dbReference type="NCBI Taxonomy" id="1263082"/>
    <lineage>
        <taxon>Eukaryota</taxon>
        <taxon>Fungi</taxon>
        <taxon>Fungi incertae sedis</taxon>
        <taxon>Mucoromycota</taxon>
        <taxon>Mucoromycotina</taxon>
        <taxon>Mucoromycetes</taxon>
        <taxon>Mucorales</taxon>
        <taxon>Lichtheimiaceae</taxon>
        <taxon>Lichtheimia</taxon>
    </lineage>
</organism>
<gene>
    <name evidence="1" type="ORF">LCOR_00280.1</name>
</gene>
<dbReference type="AlphaFoldDB" id="A0A068RFU2"/>
<sequence length="120" mass="13592">MSCATTLIQQHYTHHLNSTFGGDIPLCVYSFHGQNALNIPPRATSGDSPHHTFNILLAALITIRGLISTKSCQQYQYTQCKEHCPLLLHGSRSFILLWRCLLKIEEWLDQSPHTNLIPHS</sequence>
<proteinExistence type="predicted"/>
<accession>A0A068RFU2</accession>
<name>A0A068RFU2_9FUNG</name>
<protein>
    <submittedName>
        <fullName evidence="1">Uncharacterized protein</fullName>
    </submittedName>
</protein>
<dbReference type="OrthoDB" id="10248446at2759"/>
<evidence type="ECO:0000313" key="2">
    <source>
        <dbReference type="Proteomes" id="UP000027586"/>
    </source>
</evidence>
<keyword evidence="2" id="KW-1185">Reference proteome</keyword>
<reference evidence="1" key="1">
    <citation type="submission" date="2013-08" db="EMBL/GenBank/DDBJ databases">
        <title>Gene expansion shapes genome architecture in the human pathogen Lichtheimia corymbifera: an evolutionary genomics analysis in the ancient terrestrial Mucorales (Mucoromycotina).</title>
        <authorList>
            <person name="Schwartze V.U."/>
            <person name="Winter S."/>
            <person name="Shelest E."/>
            <person name="Marcet-Houben M."/>
            <person name="Horn F."/>
            <person name="Wehner S."/>
            <person name="Hoffmann K."/>
            <person name="Riege K."/>
            <person name="Sammeth M."/>
            <person name="Nowrousian M."/>
            <person name="Valiante V."/>
            <person name="Linde J."/>
            <person name="Jacobsen I.D."/>
            <person name="Marz M."/>
            <person name="Brakhage A.A."/>
            <person name="Gabaldon T."/>
            <person name="Bocker S."/>
            <person name="Voigt K."/>
        </authorList>
    </citation>
    <scope>NUCLEOTIDE SEQUENCE [LARGE SCALE GENOMIC DNA]</scope>
    <source>
        <strain evidence="1">FSU 9682</strain>
    </source>
</reference>
<dbReference type="Proteomes" id="UP000027586">
    <property type="component" value="Unassembled WGS sequence"/>
</dbReference>
<evidence type="ECO:0000313" key="1">
    <source>
        <dbReference type="EMBL" id="CDH48502.1"/>
    </source>
</evidence>
<comment type="caution">
    <text evidence="1">The sequence shown here is derived from an EMBL/GenBank/DDBJ whole genome shotgun (WGS) entry which is preliminary data.</text>
</comment>
<dbReference type="VEuPathDB" id="FungiDB:LCOR_00280.1"/>